<keyword evidence="1" id="KW-0812">Transmembrane</keyword>
<comment type="caution">
    <text evidence="2">The sequence shown here is derived from an EMBL/GenBank/DDBJ whole genome shotgun (WGS) entry which is preliminary data.</text>
</comment>
<accession>A0A5B7DIZ6</accession>
<evidence type="ECO:0000313" key="3">
    <source>
        <dbReference type="Proteomes" id="UP000324222"/>
    </source>
</evidence>
<evidence type="ECO:0000313" key="2">
    <source>
        <dbReference type="EMBL" id="MPC21502.1"/>
    </source>
</evidence>
<keyword evidence="1" id="KW-1133">Transmembrane helix</keyword>
<reference evidence="2 3" key="1">
    <citation type="submission" date="2019-05" db="EMBL/GenBank/DDBJ databases">
        <title>Another draft genome of Portunus trituberculatus and its Hox gene families provides insights of decapod evolution.</title>
        <authorList>
            <person name="Jeong J.-H."/>
            <person name="Song I."/>
            <person name="Kim S."/>
            <person name="Choi T."/>
            <person name="Kim D."/>
            <person name="Ryu S."/>
            <person name="Kim W."/>
        </authorList>
    </citation>
    <scope>NUCLEOTIDE SEQUENCE [LARGE SCALE GENOMIC DNA]</scope>
    <source>
        <tissue evidence="2">Muscle</tissue>
    </source>
</reference>
<dbReference type="AlphaFoldDB" id="A0A5B7DIZ6"/>
<dbReference type="Proteomes" id="UP000324222">
    <property type="component" value="Unassembled WGS sequence"/>
</dbReference>
<keyword evidence="1" id="KW-0472">Membrane</keyword>
<organism evidence="2 3">
    <name type="scientific">Portunus trituberculatus</name>
    <name type="common">Swimming crab</name>
    <name type="synonym">Neptunus trituberculatus</name>
    <dbReference type="NCBI Taxonomy" id="210409"/>
    <lineage>
        <taxon>Eukaryota</taxon>
        <taxon>Metazoa</taxon>
        <taxon>Ecdysozoa</taxon>
        <taxon>Arthropoda</taxon>
        <taxon>Crustacea</taxon>
        <taxon>Multicrustacea</taxon>
        <taxon>Malacostraca</taxon>
        <taxon>Eumalacostraca</taxon>
        <taxon>Eucarida</taxon>
        <taxon>Decapoda</taxon>
        <taxon>Pleocyemata</taxon>
        <taxon>Brachyura</taxon>
        <taxon>Eubrachyura</taxon>
        <taxon>Portunoidea</taxon>
        <taxon>Portunidae</taxon>
        <taxon>Portuninae</taxon>
        <taxon>Portunus</taxon>
    </lineage>
</organism>
<name>A0A5B7DIZ6_PORTR</name>
<feature type="transmembrane region" description="Helical" evidence="1">
    <location>
        <begin position="20"/>
        <end position="39"/>
    </location>
</feature>
<keyword evidence="3" id="KW-1185">Reference proteome</keyword>
<dbReference type="EMBL" id="VSRR010000984">
    <property type="protein sequence ID" value="MPC21502.1"/>
    <property type="molecule type" value="Genomic_DNA"/>
</dbReference>
<proteinExistence type="predicted"/>
<protein>
    <submittedName>
        <fullName evidence="2">Uncharacterized protein</fullName>
    </submittedName>
</protein>
<evidence type="ECO:0000256" key="1">
    <source>
        <dbReference type="SAM" id="Phobius"/>
    </source>
</evidence>
<sequence>MSILNHKYIQTVLRKLISSVPRRVFIFILITILVILYSFRNTCWD</sequence>
<gene>
    <name evidence="2" type="ORF">E2C01_014491</name>
</gene>